<sequence>MAGPSQPLCNTCNQIDFASYFTPNNDNNPLDEGTLIRGSKPVSLGNRHSVRARSTECAFCALATTALDHPDNSLKESDDGDVTIQSLLIGSANSNPLSSTTSDQSFCLKVAVRIQWPGRIHHPFRLIQLLETDARSLGLWPQLRCRLPSPSHVDISLAKRWLEICLTQHGGKCSTPGRRPEERIPSPQPVDLLTIDLANMCICEMPHGATFSALSYCWPSDSSRYLVHWTSNSKALFQAGSLEENFQRLPYTIQDAIACAREMGIRYFWIDALCIIQDSAEHKEKQLHQMDLVYGAADEWTLTRAPIAGVIAKMRSYEEALGNFTNRDISFPADYLNSFMGIQAVLKEAMQTDFWQGLPERILDQALCWVSRGSHSRRAYQDGQVRAEDPVFPSWSFAGWNTPVTLNTYLPIARHESVTDWFIVNGVGQAVHLQSEARPEGELRYSANGNKDVTPPDVDVFQYLRTVVPRHRVNPMAPEWKAAKILAAWTTRAFFQLDGTTQSLNGHETVFTKTLNLAIKDANGVVAGCILLPPDFAEDCRINPMRCEFILITRALRSKYSQFQRSSKYYDVEVYPDRDWCTLNVMMISKLESGLVVRVGVGIIHEDAWVAAKPEGVFLKII</sequence>
<protein>
    <submittedName>
        <fullName evidence="2">HET-domain-containing protein</fullName>
    </submittedName>
</protein>
<dbReference type="InterPro" id="IPR010730">
    <property type="entry name" value="HET"/>
</dbReference>
<evidence type="ECO:0000259" key="1">
    <source>
        <dbReference type="Pfam" id="PF06985"/>
    </source>
</evidence>
<name>A0A6A6V7G8_9PLEO</name>
<dbReference type="PANTHER" id="PTHR33112:SF12">
    <property type="entry name" value="HETEROKARYON INCOMPATIBILITY DOMAIN-CONTAINING PROTEIN"/>
    <property type="match status" value="1"/>
</dbReference>
<gene>
    <name evidence="2" type="ORF">M011DRAFT_405364</name>
</gene>
<accession>A0A6A6V7G8</accession>
<dbReference type="Proteomes" id="UP000799440">
    <property type="component" value="Unassembled WGS sequence"/>
</dbReference>
<dbReference type="Pfam" id="PF06985">
    <property type="entry name" value="HET"/>
    <property type="match status" value="1"/>
</dbReference>
<reference evidence="2" key="1">
    <citation type="journal article" date="2020" name="Stud. Mycol.">
        <title>101 Dothideomycetes genomes: a test case for predicting lifestyles and emergence of pathogens.</title>
        <authorList>
            <person name="Haridas S."/>
            <person name="Albert R."/>
            <person name="Binder M."/>
            <person name="Bloem J."/>
            <person name="Labutti K."/>
            <person name="Salamov A."/>
            <person name="Andreopoulos B."/>
            <person name="Baker S."/>
            <person name="Barry K."/>
            <person name="Bills G."/>
            <person name="Bluhm B."/>
            <person name="Cannon C."/>
            <person name="Castanera R."/>
            <person name="Culley D."/>
            <person name="Daum C."/>
            <person name="Ezra D."/>
            <person name="Gonzalez J."/>
            <person name="Henrissat B."/>
            <person name="Kuo A."/>
            <person name="Liang C."/>
            <person name="Lipzen A."/>
            <person name="Lutzoni F."/>
            <person name="Magnuson J."/>
            <person name="Mondo S."/>
            <person name="Nolan M."/>
            <person name="Ohm R."/>
            <person name="Pangilinan J."/>
            <person name="Park H.-J."/>
            <person name="Ramirez L."/>
            <person name="Alfaro M."/>
            <person name="Sun H."/>
            <person name="Tritt A."/>
            <person name="Yoshinaga Y."/>
            <person name="Zwiers L.-H."/>
            <person name="Turgeon B."/>
            <person name="Goodwin S."/>
            <person name="Spatafora J."/>
            <person name="Crous P."/>
            <person name="Grigoriev I."/>
        </authorList>
    </citation>
    <scope>NUCLEOTIDE SEQUENCE</scope>
    <source>
        <strain evidence="2">CBS 119925</strain>
    </source>
</reference>
<evidence type="ECO:0000313" key="2">
    <source>
        <dbReference type="EMBL" id="KAF2746013.1"/>
    </source>
</evidence>
<evidence type="ECO:0000313" key="3">
    <source>
        <dbReference type="Proteomes" id="UP000799440"/>
    </source>
</evidence>
<dbReference type="EMBL" id="MU006579">
    <property type="protein sequence ID" value="KAF2746013.1"/>
    <property type="molecule type" value="Genomic_DNA"/>
</dbReference>
<keyword evidence="3" id="KW-1185">Reference proteome</keyword>
<feature type="domain" description="Heterokaryon incompatibility" evidence="1">
    <location>
        <begin position="211"/>
        <end position="298"/>
    </location>
</feature>
<dbReference type="PANTHER" id="PTHR33112">
    <property type="entry name" value="DOMAIN PROTEIN, PUTATIVE-RELATED"/>
    <property type="match status" value="1"/>
</dbReference>
<dbReference type="AlphaFoldDB" id="A0A6A6V7G8"/>
<proteinExistence type="predicted"/>
<dbReference type="OrthoDB" id="5135333at2759"/>
<organism evidence="2 3">
    <name type="scientific">Sporormia fimetaria CBS 119925</name>
    <dbReference type="NCBI Taxonomy" id="1340428"/>
    <lineage>
        <taxon>Eukaryota</taxon>
        <taxon>Fungi</taxon>
        <taxon>Dikarya</taxon>
        <taxon>Ascomycota</taxon>
        <taxon>Pezizomycotina</taxon>
        <taxon>Dothideomycetes</taxon>
        <taxon>Pleosporomycetidae</taxon>
        <taxon>Pleosporales</taxon>
        <taxon>Sporormiaceae</taxon>
        <taxon>Sporormia</taxon>
    </lineage>
</organism>